<evidence type="ECO:0000256" key="2">
    <source>
        <dbReference type="ARBA" id="ARBA00022741"/>
    </source>
</evidence>
<dbReference type="GO" id="GO:0006437">
    <property type="term" value="P:tyrosyl-tRNA aminoacylation"/>
    <property type="evidence" value="ECO:0007669"/>
    <property type="project" value="TreeGrafter"/>
</dbReference>
<gene>
    <name evidence="7" type="ORF">U9M48_038165</name>
</gene>
<dbReference type="EMBL" id="CP144753">
    <property type="protein sequence ID" value="WVZ92070.1"/>
    <property type="molecule type" value="Genomic_DNA"/>
</dbReference>
<accession>A0AAQ3UH17</accession>
<evidence type="ECO:0000256" key="6">
    <source>
        <dbReference type="SAM" id="MobiDB-lite"/>
    </source>
</evidence>
<dbReference type="SUPFAM" id="SSF52374">
    <property type="entry name" value="Nucleotidylyl transferase"/>
    <property type="match status" value="1"/>
</dbReference>
<dbReference type="PANTHER" id="PTHR46264:SF5">
    <property type="entry name" value="TYROSINE--TRNA LIGASE"/>
    <property type="match status" value="1"/>
</dbReference>
<dbReference type="InterPro" id="IPR014729">
    <property type="entry name" value="Rossmann-like_a/b/a_fold"/>
</dbReference>
<evidence type="ECO:0000313" key="7">
    <source>
        <dbReference type="EMBL" id="WVZ92070.1"/>
    </source>
</evidence>
<keyword evidence="3" id="KW-0067">ATP-binding</keyword>
<protein>
    <recommendedName>
        <fullName evidence="9">Tyrosine--tRNA ligase</fullName>
    </recommendedName>
</protein>
<dbReference type="GO" id="GO:0004831">
    <property type="term" value="F:tyrosine-tRNA ligase activity"/>
    <property type="evidence" value="ECO:0007669"/>
    <property type="project" value="TreeGrafter"/>
</dbReference>
<evidence type="ECO:0000313" key="8">
    <source>
        <dbReference type="Proteomes" id="UP001341281"/>
    </source>
</evidence>
<sequence>RGIHFVFRDLHYHLPRHRIAQILGLQLIETFLHEEEWRTTGCRLAEPPPGRALDGGAASTHDEIRQPFGPSGDRRSGQARLDVRKRADLDQFPSLPSLKYVAGLESNSVFLAVAPLPPSIAPILLPPNGSRPPPSTGYERDVGLSSNPRVRKPPTSAPPVLVVICSAHPLRHLAAPRRRAAPRPPSSTPRLPAAPGRLHGSPQPRLAASPARRLLAAAQPCSPAVRPPSPRAARRSPARRLGAQDLGVAARPLSRPPAPPAAARRDTMEMRSDERFAVLRSIAEECIYEDELRQVLKKKPDPTCYVWFEPSPMMDIEQGILKTIYVNKMVTAGCTVKILMADWFLQRHPTIGNNLNKIRAIGCYNIVMWKAAGMYLDRIEIVWLSDELNRHAVNYWTLAMDVSRNYTMQRMASYCEYLSPYGPERLPAAAIVYPCMQVAAVLCQKADIWLFGMDQRDIIMLARDYCEYINSGNKPTILLHRILPNFLEDPDYEDVRYPGRIIFMLDEEVVVNKKISMAFCPPKVTVCNPCLEYIKLIVLPWFGSFEVVQKEGNESNKLSTFTQSTENCFYLFLVKAKESHANKFNRSYLSIEELANDYESGDLDSTDLKLAFQKAINNIFNIDNQITADVQKIRMQNKEIWNVGLTSAASPVSGARIPSAPLTQGPHALSLRSSTPRQLTELSSDEEARLLELCQLSYRSSTRGICRAGRDHGRGTPHGCCSARRRKLDVAEVRSG</sequence>
<feature type="non-terminal residue" evidence="7">
    <location>
        <position position="736"/>
    </location>
</feature>
<dbReference type="AlphaFoldDB" id="A0AAQ3UH17"/>
<keyword evidence="4" id="KW-0648">Protein biosynthesis</keyword>
<evidence type="ECO:0008006" key="9">
    <source>
        <dbReference type="Google" id="ProtNLM"/>
    </source>
</evidence>
<evidence type="ECO:0000256" key="1">
    <source>
        <dbReference type="ARBA" id="ARBA00022598"/>
    </source>
</evidence>
<dbReference type="PANTHER" id="PTHR46264">
    <property type="entry name" value="TYROSINE-TRNA LIGASE"/>
    <property type="match status" value="1"/>
</dbReference>
<dbReference type="InterPro" id="IPR002305">
    <property type="entry name" value="aa-tRNA-synth_Ic"/>
</dbReference>
<dbReference type="FunFam" id="3.40.50.620:FF:000356">
    <property type="entry name" value="Os02g0722001 protein"/>
    <property type="match status" value="1"/>
</dbReference>
<dbReference type="Proteomes" id="UP001341281">
    <property type="component" value="Chromosome 09"/>
</dbReference>
<dbReference type="InterPro" id="IPR050489">
    <property type="entry name" value="Tyr-tRNA_synthase"/>
</dbReference>
<dbReference type="GO" id="GO:0005737">
    <property type="term" value="C:cytoplasm"/>
    <property type="evidence" value="ECO:0007669"/>
    <property type="project" value="TreeGrafter"/>
</dbReference>
<keyword evidence="1" id="KW-0436">Ligase</keyword>
<name>A0AAQ3UH17_PASNO</name>
<evidence type="ECO:0000256" key="4">
    <source>
        <dbReference type="ARBA" id="ARBA00022917"/>
    </source>
</evidence>
<feature type="region of interest" description="Disordered" evidence="6">
    <location>
        <begin position="175"/>
        <end position="205"/>
    </location>
</feature>
<feature type="region of interest" description="Disordered" evidence="6">
    <location>
        <begin position="42"/>
        <end position="79"/>
    </location>
</feature>
<reference evidence="7 8" key="1">
    <citation type="submission" date="2024-02" db="EMBL/GenBank/DDBJ databases">
        <title>High-quality chromosome-scale genome assembly of Pensacola bahiagrass (Paspalum notatum Flugge var. saurae).</title>
        <authorList>
            <person name="Vega J.M."/>
            <person name="Podio M."/>
            <person name="Orjuela J."/>
            <person name="Siena L.A."/>
            <person name="Pessino S.C."/>
            <person name="Combes M.C."/>
            <person name="Mariac C."/>
            <person name="Albertini E."/>
            <person name="Pupilli F."/>
            <person name="Ortiz J.P.A."/>
            <person name="Leblanc O."/>
        </authorList>
    </citation>
    <scope>NUCLEOTIDE SEQUENCE [LARGE SCALE GENOMIC DNA]</scope>
    <source>
        <strain evidence="7">R1</strain>
        <tissue evidence="7">Leaf</tissue>
    </source>
</reference>
<dbReference type="Gene3D" id="3.40.50.620">
    <property type="entry name" value="HUPs"/>
    <property type="match status" value="2"/>
</dbReference>
<evidence type="ECO:0000256" key="5">
    <source>
        <dbReference type="ARBA" id="ARBA00023146"/>
    </source>
</evidence>
<evidence type="ECO:0000256" key="3">
    <source>
        <dbReference type="ARBA" id="ARBA00022840"/>
    </source>
</evidence>
<keyword evidence="2" id="KW-0547">Nucleotide-binding</keyword>
<dbReference type="GO" id="GO:0005524">
    <property type="term" value="F:ATP binding"/>
    <property type="evidence" value="ECO:0007669"/>
    <property type="project" value="UniProtKB-KW"/>
</dbReference>
<keyword evidence="5" id="KW-0030">Aminoacyl-tRNA synthetase</keyword>
<keyword evidence="8" id="KW-1185">Reference proteome</keyword>
<feature type="region of interest" description="Disordered" evidence="6">
    <location>
        <begin position="218"/>
        <end position="239"/>
    </location>
</feature>
<feature type="region of interest" description="Disordered" evidence="6">
    <location>
        <begin position="124"/>
        <end position="156"/>
    </location>
</feature>
<proteinExistence type="predicted"/>
<feature type="compositionally biased region" description="Low complexity" evidence="6">
    <location>
        <begin position="188"/>
        <end position="205"/>
    </location>
</feature>
<feature type="region of interest" description="Disordered" evidence="6">
    <location>
        <begin position="250"/>
        <end position="269"/>
    </location>
</feature>
<dbReference type="Pfam" id="PF00579">
    <property type="entry name" value="tRNA-synt_1b"/>
    <property type="match status" value="1"/>
</dbReference>
<organism evidence="7 8">
    <name type="scientific">Paspalum notatum var. saurae</name>
    <dbReference type="NCBI Taxonomy" id="547442"/>
    <lineage>
        <taxon>Eukaryota</taxon>
        <taxon>Viridiplantae</taxon>
        <taxon>Streptophyta</taxon>
        <taxon>Embryophyta</taxon>
        <taxon>Tracheophyta</taxon>
        <taxon>Spermatophyta</taxon>
        <taxon>Magnoliopsida</taxon>
        <taxon>Liliopsida</taxon>
        <taxon>Poales</taxon>
        <taxon>Poaceae</taxon>
        <taxon>PACMAD clade</taxon>
        <taxon>Panicoideae</taxon>
        <taxon>Andropogonodae</taxon>
        <taxon>Paspaleae</taxon>
        <taxon>Paspalinae</taxon>
        <taxon>Paspalum</taxon>
    </lineage>
</organism>